<dbReference type="GO" id="GO:0005737">
    <property type="term" value="C:cytoplasm"/>
    <property type="evidence" value="ECO:0007669"/>
    <property type="project" value="TreeGrafter"/>
</dbReference>
<keyword evidence="7" id="KW-1185">Reference proteome</keyword>
<proteinExistence type="inferred from homology"/>
<evidence type="ECO:0000259" key="5">
    <source>
        <dbReference type="SMART" id="SM00768"/>
    </source>
</evidence>
<comment type="similarity">
    <text evidence="3">Belongs to the POMP/UMP1 family.</text>
</comment>
<gene>
    <name evidence="6" type="ORF">LWI28_025477</name>
</gene>
<organism evidence="6 7">
    <name type="scientific">Acer negundo</name>
    <name type="common">Box elder</name>
    <dbReference type="NCBI Taxonomy" id="4023"/>
    <lineage>
        <taxon>Eukaryota</taxon>
        <taxon>Viridiplantae</taxon>
        <taxon>Streptophyta</taxon>
        <taxon>Embryophyta</taxon>
        <taxon>Tracheophyta</taxon>
        <taxon>Spermatophyta</taxon>
        <taxon>Magnoliopsida</taxon>
        <taxon>eudicotyledons</taxon>
        <taxon>Gunneridae</taxon>
        <taxon>Pentapetalae</taxon>
        <taxon>rosids</taxon>
        <taxon>malvids</taxon>
        <taxon>Sapindales</taxon>
        <taxon>Sapindaceae</taxon>
        <taxon>Hippocastanoideae</taxon>
        <taxon>Acereae</taxon>
        <taxon>Acer</taxon>
    </lineage>
</organism>
<keyword evidence="1" id="KW-0732">Signal</keyword>
<evidence type="ECO:0000256" key="1">
    <source>
        <dbReference type="ARBA" id="ARBA00022729"/>
    </source>
</evidence>
<keyword evidence="2" id="KW-0143">Chaperone</keyword>
<evidence type="ECO:0000256" key="2">
    <source>
        <dbReference type="ARBA" id="ARBA00023186"/>
    </source>
</evidence>
<protein>
    <recommendedName>
        <fullName evidence="5">X8 domain-containing protein</fullName>
    </recommendedName>
</protein>
<dbReference type="SMART" id="SM00768">
    <property type="entry name" value="X8"/>
    <property type="match status" value="1"/>
</dbReference>
<reference evidence="6" key="1">
    <citation type="journal article" date="2022" name="Plant J.">
        <title>Strategies of tolerance reflected in two North American maple genomes.</title>
        <authorList>
            <person name="McEvoy S.L."/>
            <person name="Sezen U.U."/>
            <person name="Trouern-Trend A."/>
            <person name="McMahon S.M."/>
            <person name="Schaberg P.G."/>
            <person name="Yang J."/>
            <person name="Wegrzyn J.L."/>
            <person name="Swenson N.G."/>
        </authorList>
    </citation>
    <scope>NUCLEOTIDE SEQUENCE</scope>
    <source>
        <strain evidence="6">91603</strain>
    </source>
</reference>
<evidence type="ECO:0000256" key="4">
    <source>
        <dbReference type="SAM" id="MobiDB-lite"/>
    </source>
</evidence>
<sequence>MANGKKTWCVAKPSSDKASLLANINYACSQVDCRILQKGCSCFSPDNLINHASIAMNLYYQAKGRNLWNCDFKSSGLIVITNPSYVGSLLSTLSLEKLLCKFTRTLSKKKKKKKKKKNSMEAAKTIAHEIGGLQNDALRFGLQGVKSDIVGSHPLETSYQSARKTQEEMKRRILADTYGTAFPLKMDLDRQILSRFQRPAGAIPSSMLGLEALTGSLDDFGFEDYLNDPRESETFRPVDMHHGMEVCRGLSKGPGVRRRRRGPREELSFLFNSLPTLEKAQPEVGSSGWKSTARRVVSGAPPAAFENPEDRVPSMPGRTHNRIRSPR</sequence>
<dbReference type="InterPro" id="IPR012946">
    <property type="entry name" value="X8"/>
</dbReference>
<dbReference type="Gene3D" id="1.20.58.1040">
    <property type="match status" value="1"/>
</dbReference>
<dbReference type="InterPro" id="IPR008012">
    <property type="entry name" value="Ump1"/>
</dbReference>
<dbReference type="AlphaFoldDB" id="A0AAD5JBE5"/>
<dbReference type="PANTHER" id="PTHR12828">
    <property type="entry name" value="PROTEASOME MATURATION PROTEIN UMP1"/>
    <property type="match status" value="1"/>
</dbReference>
<reference evidence="6" key="2">
    <citation type="submission" date="2023-02" db="EMBL/GenBank/DDBJ databases">
        <authorList>
            <person name="Swenson N.G."/>
            <person name="Wegrzyn J.L."/>
            <person name="Mcevoy S.L."/>
        </authorList>
    </citation>
    <scope>NUCLEOTIDE SEQUENCE</scope>
    <source>
        <strain evidence="6">91603</strain>
        <tissue evidence="6">Leaf</tissue>
    </source>
</reference>
<dbReference type="Proteomes" id="UP001064489">
    <property type="component" value="Chromosome 3"/>
</dbReference>
<comment type="caution">
    <text evidence="6">The sequence shown here is derived from an EMBL/GenBank/DDBJ whole genome shotgun (WGS) entry which is preliminary data.</text>
</comment>
<evidence type="ECO:0000313" key="6">
    <source>
        <dbReference type="EMBL" id="KAI9187205.1"/>
    </source>
</evidence>
<dbReference type="EMBL" id="JAJSOW010000100">
    <property type="protein sequence ID" value="KAI9187205.1"/>
    <property type="molecule type" value="Genomic_DNA"/>
</dbReference>
<feature type="domain" description="X8" evidence="5">
    <location>
        <begin position="7"/>
        <end position="102"/>
    </location>
</feature>
<feature type="region of interest" description="Disordered" evidence="4">
    <location>
        <begin position="281"/>
        <end position="327"/>
    </location>
</feature>
<dbReference type="PANTHER" id="PTHR12828:SF3">
    <property type="entry name" value="PROTEASOME MATURATION PROTEIN"/>
    <property type="match status" value="1"/>
</dbReference>
<evidence type="ECO:0000313" key="7">
    <source>
        <dbReference type="Proteomes" id="UP001064489"/>
    </source>
</evidence>
<name>A0AAD5JBE5_ACENE</name>
<dbReference type="GO" id="GO:0005634">
    <property type="term" value="C:nucleus"/>
    <property type="evidence" value="ECO:0007669"/>
    <property type="project" value="TreeGrafter"/>
</dbReference>
<evidence type="ECO:0000256" key="3">
    <source>
        <dbReference type="ARBA" id="ARBA00043974"/>
    </source>
</evidence>
<dbReference type="Pfam" id="PF05348">
    <property type="entry name" value="UMP1"/>
    <property type="match status" value="1"/>
</dbReference>
<dbReference type="GO" id="GO:0043248">
    <property type="term" value="P:proteasome assembly"/>
    <property type="evidence" value="ECO:0007669"/>
    <property type="project" value="InterPro"/>
</dbReference>
<accession>A0AAD5JBE5</accession>
<dbReference type="Pfam" id="PF07983">
    <property type="entry name" value="X8"/>
    <property type="match status" value="1"/>
</dbReference>